<dbReference type="PIRSF" id="PIRSF000077">
    <property type="entry name" value="Thioredoxin"/>
    <property type="match status" value="1"/>
</dbReference>
<keyword evidence="2" id="KW-0813">Transport</keyword>
<dbReference type="PANTHER" id="PTHR45663">
    <property type="entry name" value="GEO12009P1"/>
    <property type="match status" value="1"/>
</dbReference>
<evidence type="ECO:0000256" key="6">
    <source>
        <dbReference type="PIRNR" id="PIRNR000077"/>
    </source>
</evidence>
<evidence type="ECO:0000259" key="7">
    <source>
        <dbReference type="PROSITE" id="PS51352"/>
    </source>
</evidence>
<dbReference type="EMBL" id="JAPNKE010000002">
    <property type="protein sequence ID" value="MCY1010044.1"/>
    <property type="molecule type" value="Genomic_DNA"/>
</dbReference>
<keyword evidence="3" id="KW-0249">Electron transport</keyword>
<organism evidence="8 9">
    <name type="scientific">Nannocystis pusilla</name>
    <dbReference type="NCBI Taxonomy" id="889268"/>
    <lineage>
        <taxon>Bacteria</taxon>
        <taxon>Pseudomonadati</taxon>
        <taxon>Myxococcota</taxon>
        <taxon>Polyangia</taxon>
        <taxon>Nannocystales</taxon>
        <taxon>Nannocystaceae</taxon>
        <taxon>Nannocystis</taxon>
    </lineage>
</organism>
<evidence type="ECO:0000256" key="4">
    <source>
        <dbReference type="ARBA" id="ARBA00023157"/>
    </source>
</evidence>
<dbReference type="InterPro" id="IPR036249">
    <property type="entry name" value="Thioredoxin-like_sf"/>
</dbReference>
<proteinExistence type="inferred from homology"/>
<comment type="caution">
    <text evidence="8">The sequence shown here is derived from an EMBL/GenBank/DDBJ whole genome shotgun (WGS) entry which is preliminary data.</text>
</comment>
<dbReference type="GO" id="GO:0045454">
    <property type="term" value="P:cell redox homeostasis"/>
    <property type="evidence" value="ECO:0007669"/>
    <property type="project" value="TreeGrafter"/>
</dbReference>
<keyword evidence="5" id="KW-0676">Redox-active center</keyword>
<dbReference type="PROSITE" id="PS51352">
    <property type="entry name" value="THIOREDOXIN_2"/>
    <property type="match status" value="1"/>
</dbReference>
<evidence type="ECO:0000256" key="2">
    <source>
        <dbReference type="ARBA" id="ARBA00022448"/>
    </source>
</evidence>
<dbReference type="InterPro" id="IPR013766">
    <property type="entry name" value="Thioredoxin_domain"/>
</dbReference>
<dbReference type="SUPFAM" id="SSF52833">
    <property type="entry name" value="Thioredoxin-like"/>
    <property type="match status" value="1"/>
</dbReference>
<evidence type="ECO:0000256" key="1">
    <source>
        <dbReference type="ARBA" id="ARBA00008987"/>
    </source>
</evidence>
<evidence type="ECO:0000313" key="8">
    <source>
        <dbReference type="EMBL" id="MCY1010044.1"/>
    </source>
</evidence>
<dbReference type="InterPro" id="IPR005746">
    <property type="entry name" value="Thioredoxin"/>
</dbReference>
<dbReference type="RefSeq" id="WP_267772831.1">
    <property type="nucleotide sequence ID" value="NZ_JAPNKE010000002.1"/>
</dbReference>
<gene>
    <name evidence="8" type="ORF">OV079_31670</name>
</gene>
<protein>
    <recommendedName>
        <fullName evidence="6">Thioredoxin</fullName>
    </recommendedName>
</protein>
<feature type="domain" description="Thioredoxin" evidence="7">
    <location>
        <begin position="1"/>
        <end position="110"/>
    </location>
</feature>
<accession>A0A9X3EV88</accession>
<dbReference type="PANTHER" id="PTHR45663:SF11">
    <property type="entry name" value="GEO12009P1"/>
    <property type="match status" value="1"/>
</dbReference>
<dbReference type="CDD" id="cd02947">
    <property type="entry name" value="TRX_family"/>
    <property type="match status" value="1"/>
</dbReference>
<comment type="similarity">
    <text evidence="1 6">Belongs to the thioredoxin family.</text>
</comment>
<sequence length="110" mass="11863">MSSSNVLTFTEQNFEQEVVQASWFVPVLVVFTATWAGRCSELLPIVEKIADDYQGKVKVGTLDIDGAPEATQRNGVKSVPTSIAFRGGSKVSIEPGLTSREVLLSMLCLA</sequence>
<dbReference type="AlphaFoldDB" id="A0A9X3EV88"/>
<name>A0A9X3EV88_9BACT</name>
<evidence type="ECO:0000256" key="3">
    <source>
        <dbReference type="ARBA" id="ARBA00022982"/>
    </source>
</evidence>
<dbReference type="GO" id="GO:0015035">
    <property type="term" value="F:protein-disulfide reductase activity"/>
    <property type="evidence" value="ECO:0007669"/>
    <property type="project" value="InterPro"/>
</dbReference>
<dbReference type="GO" id="GO:0005829">
    <property type="term" value="C:cytosol"/>
    <property type="evidence" value="ECO:0007669"/>
    <property type="project" value="TreeGrafter"/>
</dbReference>
<dbReference type="Pfam" id="PF00085">
    <property type="entry name" value="Thioredoxin"/>
    <property type="match status" value="1"/>
</dbReference>
<dbReference type="Proteomes" id="UP001150924">
    <property type="component" value="Unassembled WGS sequence"/>
</dbReference>
<evidence type="ECO:0000256" key="5">
    <source>
        <dbReference type="ARBA" id="ARBA00023284"/>
    </source>
</evidence>
<keyword evidence="4" id="KW-1015">Disulfide bond</keyword>
<evidence type="ECO:0000313" key="9">
    <source>
        <dbReference type="Proteomes" id="UP001150924"/>
    </source>
</evidence>
<keyword evidence="9" id="KW-1185">Reference proteome</keyword>
<dbReference type="Gene3D" id="3.40.30.10">
    <property type="entry name" value="Glutaredoxin"/>
    <property type="match status" value="1"/>
</dbReference>
<reference evidence="8" key="1">
    <citation type="submission" date="2022-11" db="EMBL/GenBank/DDBJ databases">
        <title>Minimal conservation of predation-associated metabolite biosynthetic gene clusters underscores biosynthetic potential of Myxococcota including descriptions for ten novel species: Archangium lansinium sp. nov., Myxococcus landrumus sp. nov., Nannocystis bai.</title>
        <authorList>
            <person name="Ahearne A."/>
            <person name="Stevens C."/>
            <person name="Phillips K."/>
        </authorList>
    </citation>
    <scope>NUCLEOTIDE SEQUENCE</scope>
    <source>
        <strain evidence="8">Na p29</strain>
    </source>
</reference>